<dbReference type="Pfam" id="PF05773">
    <property type="entry name" value="RWD"/>
    <property type="match status" value="1"/>
</dbReference>
<evidence type="ECO:0000259" key="16">
    <source>
        <dbReference type="PROSITE" id="PS50908"/>
    </source>
</evidence>
<comment type="caution">
    <text evidence="17">The sequence shown here is derived from an EMBL/GenBank/DDBJ whole genome shotgun (WGS) entry which is preliminary data.</text>
</comment>
<sequence>MTDPNRALQAQELESLRSIYGDDWRDLPPKKTAWGTEVDEGWWEVKLCARDDERVEIILRGKLTKASSMYPKQPPQLAVMNPKNLSAEHVKTLSKVLQDKAKTLVGEEMIFTLADFAQDWMTEHHLSLPKPGEVVPTLMEEMAQREEAQRAAEQAQVMAETEERLSRAAEQNRLLTEKIQLDASRKSERARLVHLEEEEKRRQESLSTLADGEMEMRTLTLDNAITVPGHQGSWRTWALFAGRREALWTSYLAEPDGSITEPGFVKASLPTLAVQVIDFSASYYSSPQGKKKVDAVATEVIRLRDIRSDNVLRILAVKRDKSPKGWERLIVVVERVVEGGRLRTWLPGNGFGEETARDYVGEVLAGLSEIHKRGATQKQIDLDLTLLTTRESGDMTLKLSGTGYARRIGDLHRSNPFLPTYEDGTPESWRSPEEVESPHSYSARRDMWHTGLLFLQMLFGAQSLLVFPNLQVLLQHEPGLSDATVELLNGLLHPNFKKRLTAEEALARLRTDEDVTRRALKRTTSRSTTFNGPPASPKDTFGTSPLHGRPMGSFFPSMPQTSTPRISRYRTDFEEVEFLGKGGFGEVVKARNRLDGRSYAIKKVKLRAEDTEKFYREVINLSKVSHPHIVRYYNAWLEDAQRPEPEPSTDESVTSGTSGTVASTTTSEEDEDIFHPNFDDLSFSRRDHSRSASFPRIRFSEAADEDDESSASENSSETESEAETVPDPSEHRGRTMAVAPKPSMSYTDTTTGDEGVKTILYIQMEFVEKQTLREAIGPNLTEEEAWRLLKQVLSALAHLAANKIVHRDLKPSNILLDASGYVKIADFGLSTTDLGPTDGAATPVNPLLGEGDRTSNIGTGLYIAPEVSISRSYDEKADMYSLGIIFFEMCFLFRTQMERVQILSSLRQPSISFPPAWKPDFRPKQRKLIEVLLQHDPEKRPTAHELLTDDELMPQPEKIHAYTQEAIAALTNPNGEQYPALINSLFNRSLRTYSSTADNRHDDYTFDNEHDDELQVWLTIVIQRLVQLFQRHGAVETYLPLLIPETTLLNAFPTPVQLKPAKLLDSTGKMTRLPSSDLLAMARSATRRQIERIKRYHVGHRYNEHPAGGQPSVAGELSFDIVSPIRSYAAEAELLEVVDKVISEFRGARGTALVDYEFHVSHESVLATILAHVPERNRSDVLKFFKDIGSGLGFSESRLKLAAIPQLNKAVHDELEQCCIVDEIETVRVKLESILGSATAKRKLLAALDEVAAIVKLARSCGINRRILFRPTMSRNAEFFRGGFMFECVRRGKQRDVIAFGGRYDSLLEHFKEPAQQMPSRRVFGVGMSIAVDQLARMVKKYESALSARLMEKDNEAERSFGFWTPARCDVYVVGVPGVDLAARLAVTGELWRAGIRADLQYDDERTMNEVERECLDQNTLFLVIPRANRMVVKVRAVLKRSEEEVPRADLCNYLRTAIAEQRRVDATYASAEGSIPSAQAAALSVEPREKEMELRLVLPPEPQSAKGTKGRPVRKHRHTTRVSPAKQPSGQSAKQASGSVYWEKASDFATSNKIQLPIIGVDLPLPLLSQLTLDVGWVTDEEPWRGVLASMTPPDRKYAEQVREAVREVRKDSGAGGGGGGMFLYSVREARVSREWSTHLVPWFHWYPATGTCSCHGFLLHFK</sequence>
<dbReference type="GO" id="GO:1990625">
    <property type="term" value="P:negative regulation of cytoplasmic translational initiation in response to stress"/>
    <property type="evidence" value="ECO:0007669"/>
    <property type="project" value="TreeGrafter"/>
</dbReference>
<dbReference type="InterPro" id="IPR016255">
    <property type="entry name" value="Gcn2"/>
</dbReference>
<keyword evidence="18" id="KW-1185">Reference proteome</keyword>
<evidence type="ECO:0000256" key="4">
    <source>
        <dbReference type="ARBA" id="ARBA00022741"/>
    </source>
</evidence>
<dbReference type="EC" id="2.7.11.1" evidence="1"/>
<dbReference type="InterPro" id="IPR017441">
    <property type="entry name" value="Protein_kinase_ATP_BS"/>
</dbReference>
<dbReference type="Gene3D" id="1.10.510.10">
    <property type="entry name" value="Transferase(Phosphotransferase) domain 1"/>
    <property type="match status" value="2"/>
</dbReference>
<dbReference type="PANTHER" id="PTHR11042">
    <property type="entry name" value="EUKARYOTIC TRANSLATION INITIATION FACTOR 2-ALPHA KINASE EIF2-ALPHA KINASE -RELATED"/>
    <property type="match status" value="1"/>
</dbReference>
<comment type="similarity">
    <text evidence="7">Belongs to the protein kinase superfamily. Ser/Thr protein kinase family. GCN2 subfamily.</text>
</comment>
<feature type="region of interest" description="Disordered" evidence="14">
    <location>
        <begin position="1501"/>
        <end position="1538"/>
    </location>
</feature>
<feature type="binding site" evidence="12">
    <location>
        <position position="603"/>
    </location>
    <ligand>
        <name>ATP</name>
        <dbReference type="ChEBI" id="CHEBI:30616"/>
    </ligand>
</feature>
<feature type="coiled-coil region" evidence="13">
    <location>
        <begin position="138"/>
        <end position="178"/>
    </location>
</feature>
<reference evidence="17 18" key="1">
    <citation type="submission" date="2018-11" db="EMBL/GenBank/DDBJ databases">
        <title>Genome sequence of Saitozyma podzolica DSM 27192.</title>
        <authorList>
            <person name="Aliyu H."/>
            <person name="Gorte O."/>
            <person name="Ochsenreither K."/>
        </authorList>
    </citation>
    <scope>NUCLEOTIDE SEQUENCE [LARGE SCALE GENOMIC DNA]</scope>
    <source>
        <strain evidence="17 18">DSM 27192</strain>
    </source>
</reference>
<dbReference type="Pfam" id="PF12745">
    <property type="entry name" value="HGTP_anticodon2"/>
    <property type="match status" value="1"/>
</dbReference>
<dbReference type="Gene3D" id="3.30.930.10">
    <property type="entry name" value="Bira Bifunctional Protein, Domain 2"/>
    <property type="match status" value="1"/>
</dbReference>
<keyword evidence="3" id="KW-0808">Transferase</keyword>
<dbReference type="GO" id="GO:0005829">
    <property type="term" value="C:cytosol"/>
    <property type="evidence" value="ECO:0007669"/>
    <property type="project" value="TreeGrafter"/>
</dbReference>
<dbReference type="PROSITE" id="PS00107">
    <property type="entry name" value="PROTEIN_KINASE_ATP"/>
    <property type="match status" value="1"/>
</dbReference>
<evidence type="ECO:0000256" key="14">
    <source>
        <dbReference type="SAM" id="MobiDB-lite"/>
    </source>
</evidence>
<dbReference type="PIRSF" id="PIRSF000660">
    <property type="entry name" value="Ser/Thr_PK_GCN2"/>
    <property type="match status" value="1"/>
</dbReference>
<evidence type="ECO:0000256" key="7">
    <source>
        <dbReference type="ARBA" id="ARBA00037982"/>
    </source>
</evidence>
<feature type="domain" description="Protein kinase" evidence="15">
    <location>
        <begin position="203"/>
        <end position="515"/>
    </location>
</feature>
<evidence type="ECO:0000256" key="2">
    <source>
        <dbReference type="ARBA" id="ARBA00022527"/>
    </source>
</evidence>
<feature type="compositionally biased region" description="Polar residues" evidence="14">
    <location>
        <begin position="1527"/>
        <end position="1538"/>
    </location>
</feature>
<evidence type="ECO:0000256" key="6">
    <source>
        <dbReference type="ARBA" id="ARBA00022840"/>
    </source>
</evidence>
<feature type="binding site" evidence="11">
    <location>
        <position position="602"/>
    </location>
    <ligand>
        <name>ATP</name>
        <dbReference type="ChEBI" id="CHEBI:30616"/>
    </ligand>
</feature>
<dbReference type="Gene3D" id="3.10.110.10">
    <property type="entry name" value="Ubiquitin Conjugating Enzyme"/>
    <property type="match status" value="1"/>
</dbReference>
<feature type="compositionally biased region" description="Low complexity" evidence="14">
    <location>
        <begin position="650"/>
        <end position="666"/>
    </location>
</feature>
<feature type="binding site" evidence="11">
    <location>
        <begin position="579"/>
        <end position="587"/>
    </location>
    <ligand>
        <name>ATP</name>
        <dbReference type="ChEBI" id="CHEBI:30616"/>
    </ligand>
</feature>
<dbReference type="Gene3D" id="3.40.50.800">
    <property type="entry name" value="Anticodon-binding domain"/>
    <property type="match status" value="1"/>
</dbReference>
<dbReference type="InterPro" id="IPR041715">
    <property type="entry name" value="HisRS-like_core"/>
</dbReference>
<dbReference type="Pfam" id="PF00069">
    <property type="entry name" value="Pkinase"/>
    <property type="match status" value="3"/>
</dbReference>
<dbReference type="InterPro" id="IPR016135">
    <property type="entry name" value="UBQ-conjugating_enzyme/RWD"/>
</dbReference>
<dbReference type="PROSITE" id="PS50011">
    <property type="entry name" value="PROTEIN_KINASE_DOM"/>
    <property type="match status" value="2"/>
</dbReference>
<evidence type="ECO:0000256" key="3">
    <source>
        <dbReference type="ARBA" id="ARBA00022679"/>
    </source>
</evidence>
<proteinExistence type="inferred from homology"/>
<dbReference type="EMBL" id="RSCD01000018">
    <property type="protein sequence ID" value="RSH87112.1"/>
    <property type="molecule type" value="Genomic_DNA"/>
</dbReference>
<dbReference type="PROSITE" id="PS50908">
    <property type="entry name" value="RWD"/>
    <property type="match status" value="1"/>
</dbReference>
<evidence type="ECO:0000256" key="5">
    <source>
        <dbReference type="ARBA" id="ARBA00022777"/>
    </source>
</evidence>
<comment type="catalytic activity">
    <reaction evidence="8">
        <text>L-threonyl-[protein] + ATP = O-phospho-L-threonyl-[protein] + ADP + H(+)</text>
        <dbReference type="Rhea" id="RHEA:46608"/>
        <dbReference type="Rhea" id="RHEA-COMP:11060"/>
        <dbReference type="Rhea" id="RHEA-COMP:11605"/>
        <dbReference type="ChEBI" id="CHEBI:15378"/>
        <dbReference type="ChEBI" id="CHEBI:30013"/>
        <dbReference type="ChEBI" id="CHEBI:30616"/>
        <dbReference type="ChEBI" id="CHEBI:61977"/>
        <dbReference type="ChEBI" id="CHEBI:456216"/>
        <dbReference type="EC" id="2.7.11.1"/>
    </reaction>
</comment>
<dbReference type="GO" id="GO:0009893">
    <property type="term" value="P:positive regulation of metabolic process"/>
    <property type="evidence" value="ECO:0007669"/>
    <property type="project" value="UniProtKB-ARBA"/>
</dbReference>
<evidence type="ECO:0000256" key="1">
    <source>
        <dbReference type="ARBA" id="ARBA00012513"/>
    </source>
</evidence>
<evidence type="ECO:0000259" key="15">
    <source>
        <dbReference type="PROSITE" id="PS50011"/>
    </source>
</evidence>
<dbReference type="SMART" id="SM00220">
    <property type="entry name" value="S_TKc"/>
    <property type="match status" value="1"/>
</dbReference>
<accession>A0A427Y7Q1</accession>
<comment type="catalytic activity">
    <reaction evidence="9">
        <text>L-seryl-[protein] + ATP = O-phospho-L-seryl-[protein] + ADP + H(+)</text>
        <dbReference type="Rhea" id="RHEA:17989"/>
        <dbReference type="Rhea" id="RHEA-COMP:9863"/>
        <dbReference type="Rhea" id="RHEA-COMP:11604"/>
        <dbReference type="ChEBI" id="CHEBI:15378"/>
        <dbReference type="ChEBI" id="CHEBI:29999"/>
        <dbReference type="ChEBI" id="CHEBI:30616"/>
        <dbReference type="ChEBI" id="CHEBI:83421"/>
        <dbReference type="ChEBI" id="CHEBI:456216"/>
        <dbReference type="EC" id="2.7.11.1"/>
    </reaction>
</comment>
<feature type="region of interest" description="Disordered" evidence="14">
    <location>
        <begin position="696"/>
        <end position="750"/>
    </location>
</feature>
<dbReference type="Gene3D" id="3.30.200.20">
    <property type="entry name" value="Phosphorylase Kinase, domain 1"/>
    <property type="match status" value="1"/>
</dbReference>
<keyword evidence="5" id="KW-0418">Kinase</keyword>
<dbReference type="GO" id="GO:0005634">
    <property type="term" value="C:nucleus"/>
    <property type="evidence" value="ECO:0007669"/>
    <property type="project" value="TreeGrafter"/>
</dbReference>
<dbReference type="STRING" id="1890683.A0A427Y7Q1"/>
<feature type="domain" description="RWD" evidence="16">
    <location>
        <begin position="11"/>
        <end position="124"/>
    </location>
</feature>
<feature type="domain" description="Protein kinase" evidence="15">
    <location>
        <begin position="573"/>
        <end position="963"/>
    </location>
</feature>
<dbReference type="FunFam" id="3.30.200.20:FF:000379">
    <property type="entry name" value="eIF-2-alpha kinase GCN2"/>
    <property type="match status" value="1"/>
</dbReference>
<keyword evidence="4 11" id="KW-0547">Nucleotide-binding</keyword>
<dbReference type="InterPro" id="IPR006575">
    <property type="entry name" value="RWD_dom"/>
</dbReference>
<name>A0A427Y7Q1_9TREE</name>
<dbReference type="Pfam" id="PF13393">
    <property type="entry name" value="tRNA-synt_His"/>
    <property type="match status" value="1"/>
</dbReference>
<evidence type="ECO:0000256" key="11">
    <source>
        <dbReference type="PIRSR" id="PIRSR000660-2"/>
    </source>
</evidence>
<dbReference type="InterPro" id="IPR000719">
    <property type="entry name" value="Prot_kinase_dom"/>
</dbReference>
<keyword evidence="13" id="KW-0175">Coiled coil</keyword>
<feature type="region of interest" description="Disordered" evidence="14">
    <location>
        <begin position="524"/>
        <end position="548"/>
    </location>
</feature>
<protein>
    <recommendedName>
        <fullName evidence="1">non-specific serine/threonine protein kinase</fullName>
        <ecNumber evidence="1">2.7.11.1</ecNumber>
    </recommendedName>
</protein>
<dbReference type="CDD" id="cd14046">
    <property type="entry name" value="STKc_EIF2AK4_GCN2_rpt2"/>
    <property type="match status" value="1"/>
</dbReference>
<evidence type="ECO:0000313" key="18">
    <source>
        <dbReference type="Proteomes" id="UP000279259"/>
    </source>
</evidence>
<organism evidence="17 18">
    <name type="scientific">Saitozyma podzolica</name>
    <dbReference type="NCBI Taxonomy" id="1890683"/>
    <lineage>
        <taxon>Eukaryota</taxon>
        <taxon>Fungi</taxon>
        <taxon>Dikarya</taxon>
        <taxon>Basidiomycota</taxon>
        <taxon>Agaricomycotina</taxon>
        <taxon>Tremellomycetes</taxon>
        <taxon>Tremellales</taxon>
        <taxon>Trimorphomycetaceae</taxon>
        <taxon>Saitozyma</taxon>
    </lineage>
</organism>
<dbReference type="Proteomes" id="UP000279259">
    <property type="component" value="Unassembled WGS sequence"/>
</dbReference>
<feature type="compositionally biased region" description="Acidic residues" evidence="14">
    <location>
        <begin position="702"/>
        <end position="724"/>
    </location>
</feature>
<dbReference type="CDD" id="cd23823">
    <property type="entry name" value="RWD_GCN2"/>
    <property type="match status" value="1"/>
</dbReference>
<keyword evidence="6 11" id="KW-0067">ATP-binding</keyword>
<dbReference type="SUPFAM" id="SSF55681">
    <property type="entry name" value="Class II aaRS and biotin synthetases"/>
    <property type="match status" value="1"/>
</dbReference>
<dbReference type="SMART" id="SM00591">
    <property type="entry name" value="RWD"/>
    <property type="match status" value="1"/>
</dbReference>
<dbReference type="PANTHER" id="PTHR11042:SF136">
    <property type="entry name" value="EIF-2-ALPHA KINASE GCN2"/>
    <property type="match status" value="1"/>
</dbReference>
<evidence type="ECO:0000256" key="12">
    <source>
        <dbReference type="PROSITE-ProRule" id="PRU10141"/>
    </source>
</evidence>
<dbReference type="InterPro" id="IPR011009">
    <property type="entry name" value="Kinase-like_dom_sf"/>
</dbReference>
<dbReference type="FunFam" id="3.10.110.10:FF:000050">
    <property type="entry name" value="eIF-2-alpha kinase GCN2"/>
    <property type="match status" value="1"/>
</dbReference>
<evidence type="ECO:0000313" key="17">
    <source>
        <dbReference type="EMBL" id="RSH87112.1"/>
    </source>
</evidence>
<dbReference type="InterPro" id="IPR008271">
    <property type="entry name" value="Ser/Thr_kinase_AS"/>
</dbReference>
<evidence type="ECO:0000256" key="13">
    <source>
        <dbReference type="SAM" id="Coils"/>
    </source>
</evidence>
<feature type="compositionally biased region" description="Basic residues" evidence="14">
    <location>
        <begin position="1509"/>
        <end position="1521"/>
    </location>
</feature>
<evidence type="ECO:0000256" key="8">
    <source>
        <dbReference type="ARBA" id="ARBA00047899"/>
    </source>
</evidence>
<dbReference type="GO" id="GO:0000077">
    <property type="term" value="P:DNA damage checkpoint signaling"/>
    <property type="evidence" value="ECO:0007669"/>
    <property type="project" value="InterPro"/>
</dbReference>
<dbReference type="OrthoDB" id="341578at2759"/>
<dbReference type="SUPFAM" id="SSF54495">
    <property type="entry name" value="UBC-like"/>
    <property type="match status" value="1"/>
</dbReference>
<dbReference type="GO" id="GO:0004694">
    <property type="term" value="F:eukaryotic translation initiation factor 2alpha kinase activity"/>
    <property type="evidence" value="ECO:0007669"/>
    <property type="project" value="InterPro"/>
</dbReference>
<dbReference type="PROSITE" id="PS00108">
    <property type="entry name" value="PROTEIN_KINASE_ST"/>
    <property type="match status" value="1"/>
</dbReference>
<feature type="active site" description="Proton acceptor" evidence="10">
    <location>
        <position position="808"/>
    </location>
</feature>
<dbReference type="InterPro" id="IPR024435">
    <property type="entry name" value="HisRS-related_dom"/>
</dbReference>
<keyword evidence="2" id="KW-0723">Serine/threonine-protein kinase</keyword>
<dbReference type="InterPro" id="IPR045864">
    <property type="entry name" value="aa-tRNA-synth_II/BPL/LPL"/>
</dbReference>
<evidence type="ECO:0000256" key="10">
    <source>
        <dbReference type="PIRSR" id="PIRSR000660-1"/>
    </source>
</evidence>
<evidence type="ECO:0000256" key="9">
    <source>
        <dbReference type="ARBA" id="ARBA00048679"/>
    </source>
</evidence>
<dbReference type="InterPro" id="IPR050339">
    <property type="entry name" value="CC_SR_Kinase"/>
</dbReference>
<gene>
    <name evidence="17" type="ORF">EHS25_003601</name>
</gene>
<dbReference type="GO" id="GO:0005524">
    <property type="term" value="F:ATP binding"/>
    <property type="evidence" value="ECO:0007669"/>
    <property type="project" value="UniProtKB-UniRule"/>
</dbReference>
<dbReference type="SUPFAM" id="SSF56112">
    <property type="entry name" value="Protein kinase-like (PK-like)"/>
    <property type="match status" value="2"/>
</dbReference>
<dbReference type="InterPro" id="IPR036621">
    <property type="entry name" value="Anticodon-bd_dom_sf"/>
</dbReference>
<feature type="region of interest" description="Disordered" evidence="14">
    <location>
        <begin position="641"/>
        <end position="681"/>
    </location>
</feature>